<feature type="region of interest" description="Disordered" evidence="1">
    <location>
        <begin position="178"/>
        <end position="197"/>
    </location>
</feature>
<evidence type="ECO:0000313" key="4">
    <source>
        <dbReference type="Proteomes" id="UP001302321"/>
    </source>
</evidence>
<accession>A0AAN7A366</accession>
<dbReference type="InterPro" id="IPR003615">
    <property type="entry name" value="HNH_nuc"/>
</dbReference>
<reference evidence="3" key="2">
    <citation type="submission" date="2023-05" db="EMBL/GenBank/DDBJ databases">
        <authorList>
            <consortium name="Lawrence Berkeley National Laboratory"/>
            <person name="Steindorff A."/>
            <person name="Hensen N."/>
            <person name="Bonometti L."/>
            <person name="Westerberg I."/>
            <person name="Brannstrom I.O."/>
            <person name="Guillou S."/>
            <person name="Cros-Aarteil S."/>
            <person name="Calhoun S."/>
            <person name="Haridas S."/>
            <person name="Kuo A."/>
            <person name="Mondo S."/>
            <person name="Pangilinan J."/>
            <person name="Riley R."/>
            <person name="Labutti K."/>
            <person name="Andreopoulos B."/>
            <person name="Lipzen A."/>
            <person name="Chen C."/>
            <person name="Yanf M."/>
            <person name="Daum C."/>
            <person name="Ng V."/>
            <person name="Clum A."/>
            <person name="Ohm R."/>
            <person name="Martin F."/>
            <person name="Silar P."/>
            <person name="Natvig D."/>
            <person name="Lalanne C."/>
            <person name="Gautier V."/>
            <person name="Ament-Velasquez S.L."/>
            <person name="Kruys A."/>
            <person name="Hutchinson M.I."/>
            <person name="Powell A.J."/>
            <person name="Barry K."/>
            <person name="Miller A.N."/>
            <person name="Grigoriev I.V."/>
            <person name="Debuchy R."/>
            <person name="Gladieux P."/>
            <person name="Thoren M.H."/>
            <person name="Johannesson H."/>
        </authorList>
    </citation>
    <scope>NUCLEOTIDE SEQUENCE</scope>
    <source>
        <strain evidence="3">CBS 892.96</strain>
    </source>
</reference>
<dbReference type="Proteomes" id="UP001302321">
    <property type="component" value="Unassembled WGS sequence"/>
</dbReference>
<name>A0AAN7A366_9PEZI</name>
<evidence type="ECO:0000259" key="2">
    <source>
        <dbReference type="Pfam" id="PF13391"/>
    </source>
</evidence>
<evidence type="ECO:0000313" key="3">
    <source>
        <dbReference type="EMBL" id="KAK4171519.1"/>
    </source>
</evidence>
<dbReference type="Pfam" id="PF13391">
    <property type="entry name" value="HNH_2"/>
    <property type="match status" value="1"/>
</dbReference>
<dbReference type="AlphaFoldDB" id="A0AAN7A366"/>
<dbReference type="EMBL" id="MU866548">
    <property type="protein sequence ID" value="KAK4171519.1"/>
    <property type="molecule type" value="Genomic_DNA"/>
</dbReference>
<gene>
    <name evidence="3" type="ORF">QBC36DRAFT_339777</name>
</gene>
<protein>
    <recommendedName>
        <fullName evidence="2">HNH nuclease domain-containing protein</fullName>
    </recommendedName>
</protein>
<comment type="caution">
    <text evidence="3">The sequence shown here is derived from an EMBL/GenBank/DDBJ whole genome shotgun (WGS) entry which is preliminary data.</text>
</comment>
<feature type="compositionally biased region" description="Basic residues" evidence="1">
    <location>
        <begin position="179"/>
        <end position="189"/>
    </location>
</feature>
<keyword evidence="4" id="KW-1185">Reference proteome</keyword>
<proteinExistence type="predicted"/>
<sequence>MGGDVARRCVLSNYGDGLEMAHLLPAGEDDWWLSNQMQQYSPTQLFSSNPIDGPANLLTLQADLHRVFDERRFCFVPKVGGKNVGDGSEVDAGRDEATAEWKPPQLVLHVFNSTPSGQLPNHWHNRAVHPIPTTVAVECLFARVAWTILSPRVFDMFLPSTFEAEEVSPEMCRQMWKNARSRSPRKRSPPRSDDAADEILAMESPNTLENDGCYNDEFSYTKQYEEQRLGRLRKRKRSSEELVDTGIQYLPDLLNRSIVTVIL</sequence>
<reference evidence="3" key="1">
    <citation type="journal article" date="2023" name="Mol. Phylogenet. Evol.">
        <title>Genome-scale phylogeny and comparative genomics of the fungal order Sordariales.</title>
        <authorList>
            <person name="Hensen N."/>
            <person name="Bonometti L."/>
            <person name="Westerberg I."/>
            <person name="Brannstrom I.O."/>
            <person name="Guillou S."/>
            <person name="Cros-Aarteil S."/>
            <person name="Calhoun S."/>
            <person name="Haridas S."/>
            <person name="Kuo A."/>
            <person name="Mondo S."/>
            <person name="Pangilinan J."/>
            <person name="Riley R."/>
            <person name="LaButti K."/>
            <person name="Andreopoulos B."/>
            <person name="Lipzen A."/>
            <person name="Chen C."/>
            <person name="Yan M."/>
            <person name="Daum C."/>
            <person name="Ng V."/>
            <person name="Clum A."/>
            <person name="Steindorff A."/>
            <person name="Ohm R.A."/>
            <person name="Martin F."/>
            <person name="Silar P."/>
            <person name="Natvig D.O."/>
            <person name="Lalanne C."/>
            <person name="Gautier V."/>
            <person name="Ament-Velasquez S.L."/>
            <person name="Kruys A."/>
            <person name="Hutchinson M.I."/>
            <person name="Powell A.J."/>
            <person name="Barry K."/>
            <person name="Miller A.N."/>
            <person name="Grigoriev I.V."/>
            <person name="Debuchy R."/>
            <person name="Gladieux P."/>
            <person name="Hiltunen Thoren M."/>
            <person name="Johannesson H."/>
        </authorList>
    </citation>
    <scope>NUCLEOTIDE SEQUENCE</scope>
    <source>
        <strain evidence="3">CBS 892.96</strain>
    </source>
</reference>
<evidence type="ECO:0000256" key="1">
    <source>
        <dbReference type="SAM" id="MobiDB-lite"/>
    </source>
</evidence>
<feature type="domain" description="HNH nuclease" evidence="2">
    <location>
        <begin position="9"/>
        <end position="76"/>
    </location>
</feature>
<organism evidence="3 4">
    <name type="scientific">Triangularia setosa</name>
    <dbReference type="NCBI Taxonomy" id="2587417"/>
    <lineage>
        <taxon>Eukaryota</taxon>
        <taxon>Fungi</taxon>
        <taxon>Dikarya</taxon>
        <taxon>Ascomycota</taxon>
        <taxon>Pezizomycotina</taxon>
        <taxon>Sordariomycetes</taxon>
        <taxon>Sordariomycetidae</taxon>
        <taxon>Sordariales</taxon>
        <taxon>Podosporaceae</taxon>
        <taxon>Triangularia</taxon>
    </lineage>
</organism>